<keyword evidence="6" id="KW-0469">Meiosis</keyword>
<keyword evidence="5" id="KW-0238">DNA-binding</keyword>
<dbReference type="Pfam" id="PF05188">
    <property type="entry name" value="MutS_II"/>
    <property type="match status" value="1"/>
</dbReference>
<dbReference type="GO" id="GO:0005634">
    <property type="term" value="C:nucleus"/>
    <property type="evidence" value="ECO:0007669"/>
    <property type="project" value="TreeGrafter"/>
</dbReference>
<dbReference type="PROSITE" id="PS00486">
    <property type="entry name" value="DNA_MISMATCH_REPAIR_2"/>
    <property type="match status" value="1"/>
</dbReference>
<dbReference type="InterPro" id="IPR007696">
    <property type="entry name" value="DNA_mismatch_repair_MutS_core"/>
</dbReference>
<evidence type="ECO:0000256" key="3">
    <source>
        <dbReference type="ARBA" id="ARBA00022741"/>
    </source>
</evidence>
<comment type="subunit">
    <text evidence="7">Heterodimer consisting of MSH2-MSH3 (MutS beta). Forms a ternary complex with MutL alpha (MLH1-PMS1).</text>
</comment>
<proteinExistence type="inferred from homology"/>
<dbReference type="Proteomes" id="UP000256645">
    <property type="component" value="Unassembled WGS sequence"/>
</dbReference>
<name>A0A3D8RSV8_9HELO</name>
<reference evidence="12 13" key="1">
    <citation type="journal article" date="2018" name="IMA Fungus">
        <title>IMA Genome-F 9: Draft genome sequence of Annulohypoxylon stygium, Aspergillus mulundensis, Berkeleyomyces basicola (syn. Thielaviopsis basicola), Ceratocystis smalleyi, two Cercospora beticola strains, Coleophoma cylindrospora, Fusarium fracticaudum, Phialophora cf. hyalina, and Morchella septimelata.</title>
        <authorList>
            <person name="Wingfield B.D."/>
            <person name="Bills G.F."/>
            <person name="Dong Y."/>
            <person name="Huang W."/>
            <person name="Nel W.J."/>
            <person name="Swalarsk-Parry B.S."/>
            <person name="Vaghefi N."/>
            <person name="Wilken P.M."/>
            <person name="An Z."/>
            <person name="de Beer Z.W."/>
            <person name="De Vos L."/>
            <person name="Chen L."/>
            <person name="Duong T.A."/>
            <person name="Gao Y."/>
            <person name="Hammerbacher A."/>
            <person name="Kikkert J.R."/>
            <person name="Li Y."/>
            <person name="Li H."/>
            <person name="Li K."/>
            <person name="Li Q."/>
            <person name="Liu X."/>
            <person name="Ma X."/>
            <person name="Naidoo K."/>
            <person name="Pethybridge S.J."/>
            <person name="Sun J."/>
            <person name="Steenkamp E.T."/>
            <person name="van der Nest M.A."/>
            <person name="van Wyk S."/>
            <person name="Wingfield M.J."/>
            <person name="Xiong C."/>
            <person name="Yue Q."/>
            <person name="Zhang X."/>
        </authorList>
    </citation>
    <scope>NUCLEOTIDE SEQUENCE [LARGE SCALE GENOMIC DNA]</scope>
    <source>
        <strain evidence="12 13">BP6252</strain>
    </source>
</reference>
<comment type="caution">
    <text evidence="12">The sequence shown here is derived from an EMBL/GenBank/DDBJ whole genome shotgun (WGS) entry which is preliminary data.</text>
</comment>
<dbReference type="GO" id="GO:0007131">
    <property type="term" value="P:reciprocal meiotic recombination"/>
    <property type="evidence" value="ECO:0007669"/>
    <property type="project" value="TreeGrafter"/>
</dbReference>
<dbReference type="GO" id="GO:0006298">
    <property type="term" value="P:mismatch repair"/>
    <property type="evidence" value="ECO:0007669"/>
    <property type="project" value="InterPro"/>
</dbReference>
<keyword evidence="3" id="KW-0547">Nucleotide-binding</keyword>
<evidence type="ECO:0000256" key="4">
    <source>
        <dbReference type="ARBA" id="ARBA00022840"/>
    </source>
</evidence>
<dbReference type="Pfam" id="PF05192">
    <property type="entry name" value="MutS_III"/>
    <property type="match status" value="1"/>
</dbReference>
<sequence length="862" mass="96513">MPPSRPSTSFSSTSSQYPYQYSATPSNSNTRPPTTRPGTARSGTNRSRSRASSGFGVDQQIICAVNESRGVSPTVGIALVNISTGEAVLSQICDNQFYVRTLNKLQVFDPTVVLVVSIAGSKSKMHEVIEENLRTANIVPMDRKYWSEATGLKYIEELAFKDDLEALKFAIGGNYFATCCFCAVLHFIDFQMSLKFAFHSLRIQYQPSEGSMMIDLSTIQSLELIQNLQDAKSRQCLFGLMNHTLTPMGARLLRSTILQPSTQVNVLNKRFDAVEELTQKDTMFLSSRQAIQPFRDIEKLLTKLIIIPQKPNMAHAEQSINNILLLKGFAAQVPRVNEALQGARSDLLSEIRDQCRIENVTPTLNLITEYINEDVTFHTKPLDLRNQRTYAVKANVSGLLDVARQTFKEATEDVHQHVDDINHEGEIRVELRYDNPRGYWLRISGDFSEQDLPDSLVNVIRKKGYFECQTLHLMKLNRRIQDSHQEVVLLSDATIQELLDKIRGEISNMFKMCQAIGMLDMIAAFAQLATDSQDYARPKIDSILTIESGRHPIKENHLQNENFVPNDVFASQACRFQIITGCNMSGKSTYIKTVALISVMAQVGSFVPADSATVPIIHQLFARVSMDDNIEANASTFASEMRETAFILRNIEENSIAIIDELGRGTSTRDGLAIALSIAEALIESGAFVWFATHFRELAQILGNRPGVINQHLEVDMADEHRMAMTYKIREGVVREHPYGLALARVVDLPVQILEIAEEVSQSIREKTAARRCTRKTLALSKKRKLVLALSDTLSTLRDGEMQGDALLAWVLMVRAQFVKNMDRIDREAESSDADDDEEASVDGEEGISEQHSSEATMVVRQ</sequence>
<dbReference type="SMART" id="SM00533">
    <property type="entry name" value="MUTSd"/>
    <property type="match status" value="1"/>
</dbReference>
<dbReference type="OrthoDB" id="276261at2759"/>
<protein>
    <recommendedName>
        <fullName evidence="2 9">DNA mismatch repair protein MSH3</fullName>
    </recommendedName>
    <alternativeName>
        <fullName evidence="2 9">DNA mismatch repair protein MSH3</fullName>
    </alternativeName>
    <alternativeName>
        <fullName evidence="8">MutS protein homolog 3</fullName>
    </alternativeName>
</protein>
<accession>A0A3D8RSV8</accession>
<feature type="compositionally biased region" description="Acidic residues" evidence="10">
    <location>
        <begin position="831"/>
        <end position="848"/>
    </location>
</feature>
<evidence type="ECO:0000256" key="8">
    <source>
        <dbReference type="ARBA" id="ARBA00029792"/>
    </source>
</evidence>
<dbReference type="SUPFAM" id="SSF53150">
    <property type="entry name" value="DNA repair protein MutS, domain II"/>
    <property type="match status" value="1"/>
</dbReference>
<dbReference type="Gene3D" id="3.30.420.110">
    <property type="entry name" value="MutS, connector domain"/>
    <property type="match status" value="1"/>
</dbReference>
<dbReference type="InterPro" id="IPR036187">
    <property type="entry name" value="DNA_mismatch_repair_MutS_sf"/>
</dbReference>
<dbReference type="InterPro" id="IPR036678">
    <property type="entry name" value="MutS_con_dom_sf"/>
</dbReference>
<evidence type="ECO:0000259" key="11">
    <source>
        <dbReference type="PROSITE" id="PS00486"/>
    </source>
</evidence>
<feature type="domain" description="DNA mismatch repair proteins mutS family" evidence="11">
    <location>
        <begin position="655"/>
        <end position="671"/>
    </location>
</feature>
<evidence type="ECO:0000256" key="10">
    <source>
        <dbReference type="SAM" id="MobiDB-lite"/>
    </source>
</evidence>
<dbReference type="GO" id="GO:0030983">
    <property type="term" value="F:mismatched DNA binding"/>
    <property type="evidence" value="ECO:0007669"/>
    <property type="project" value="InterPro"/>
</dbReference>
<dbReference type="InterPro" id="IPR011184">
    <property type="entry name" value="DNA_mismatch_repair_Msh2"/>
</dbReference>
<keyword evidence="4" id="KW-0067">ATP-binding</keyword>
<evidence type="ECO:0000256" key="9">
    <source>
        <dbReference type="ARBA" id="ARBA00073774"/>
    </source>
</evidence>
<comment type="similarity">
    <text evidence="1">Belongs to the DNA mismatch repair MutS family. MSH3 subfamily.</text>
</comment>
<keyword evidence="13" id="KW-1185">Reference proteome</keyword>
<feature type="region of interest" description="Disordered" evidence="10">
    <location>
        <begin position="827"/>
        <end position="862"/>
    </location>
</feature>
<dbReference type="FunFam" id="3.40.50.300:FF:000870">
    <property type="entry name" value="MutS protein homolog 4"/>
    <property type="match status" value="1"/>
</dbReference>
<dbReference type="Pfam" id="PF00488">
    <property type="entry name" value="MutS_V"/>
    <property type="match status" value="1"/>
</dbReference>
<evidence type="ECO:0000256" key="6">
    <source>
        <dbReference type="ARBA" id="ARBA00023254"/>
    </source>
</evidence>
<evidence type="ECO:0000313" key="12">
    <source>
        <dbReference type="EMBL" id="RDW77040.1"/>
    </source>
</evidence>
<dbReference type="GO" id="GO:0140664">
    <property type="term" value="F:ATP-dependent DNA damage sensor activity"/>
    <property type="evidence" value="ECO:0007669"/>
    <property type="project" value="InterPro"/>
</dbReference>
<dbReference type="SUPFAM" id="SSF52540">
    <property type="entry name" value="P-loop containing nucleoside triphosphate hydrolases"/>
    <property type="match status" value="1"/>
</dbReference>
<dbReference type="Pfam" id="PF05190">
    <property type="entry name" value="MutS_IV"/>
    <property type="match status" value="1"/>
</dbReference>
<dbReference type="InterPro" id="IPR007861">
    <property type="entry name" value="DNA_mismatch_repair_MutS_clamp"/>
</dbReference>
<feature type="compositionally biased region" description="Low complexity" evidence="10">
    <location>
        <begin position="1"/>
        <end position="44"/>
    </location>
</feature>
<dbReference type="PANTHER" id="PTHR11361">
    <property type="entry name" value="DNA MISMATCH REPAIR PROTEIN MUTS FAMILY MEMBER"/>
    <property type="match status" value="1"/>
</dbReference>
<evidence type="ECO:0000256" key="2">
    <source>
        <dbReference type="ARBA" id="ARBA00022151"/>
    </source>
</evidence>
<evidence type="ECO:0000256" key="7">
    <source>
        <dbReference type="ARBA" id="ARBA00025902"/>
    </source>
</evidence>
<dbReference type="EMBL" id="PDLM01000005">
    <property type="protein sequence ID" value="RDW77040.1"/>
    <property type="molecule type" value="Genomic_DNA"/>
</dbReference>
<evidence type="ECO:0000256" key="1">
    <source>
        <dbReference type="ARBA" id="ARBA00007094"/>
    </source>
</evidence>
<evidence type="ECO:0000256" key="5">
    <source>
        <dbReference type="ARBA" id="ARBA00023125"/>
    </source>
</evidence>
<dbReference type="PIRSF" id="PIRSF005813">
    <property type="entry name" value="MSH2"/>
    <property type="match status" value="1"/>
</dbReference>
<evidence type="ECO:0000313" key="13">
    <source>
        <dbReference type="Proteomes" id="UP000256645"/>
    </source>
</evidence>
<organism evidence="12 13">
    <name type="scientific">Coleophoma cylindrospora</name>
    <dbReference type="NCBI Taxonomy" id="1849047"/>
    <lineage>
        <taxon>Eukaryota</taxon>
        <taxon>Fungi</taxon>
        <taxon>Dikarya</taxon>
        <taxon>Ascomycota</taxon>
        <taxon>Pezizomycotina</taxon>
        <taxon>Leotiomycetes</taxon>
        <taxon>Helotiales</taxon>
        <taxon>Dermateaceae</taxon>
        <taxon>Coleophoma</taxon>
    </lineage>
</organism>
<dbReference type="InterPro" id="IPR000432">
    <property type="entry name" value="DNA_mismatch_repair_MutS_C"/>
</dbReference>
<gene>
    <name evidence="12" type="ORF">BP6252_05093</name>
</gene>
<dbReference type="InterPro" id="IPR027417">
    <property type="entry name" value="P-loop_NTPase"/>
</dbReference>
<dbReference type="STRING" id="1849047.A0A3D8RSV8"/>
<dbReference type="Gene3D" id="3.40.50.300">
    <property type="entry name" value="P-loop containing nucleotide triphosphate hydrolases"/>
    <property type="match status" value="1"/>
</dbReference>
<dbReference type="Gene3D" id="1.10.1420.10">
    <property type="match status" value="2"/>
</dbReference>
<dbReference type="GO" id="GO:0005524">
    <property type="term" value="F:ATP binding"/>
    <property type="evidence" value="ECO:0007669"/>
    <property type="project" value="UniProtKB-KW"/>
</dbReference>
<dbReference type="AlphaFoldDB" id="A0A3D8RSV8"/>
<dbReference type="InterPro" id="IPR007860">
    <property type="entry name" value="DNA_mmatch_repair_MutS_con_dom"/>
</dbReference>
<dbReference type="SMART" id="SM00534">
    <property type="entry name" value="MUTSac"/>
    <property type="match status" value="1"/>
</dbReference>
<dbReference type="SUPFAM" id="SSF48334">
    <property type="entry name" value="DNA repair protein MutS, domain III"/>
    <property type="match status" value="1"/>
</dbReference>
<feature type="region of interest" description="Disordered" evidence="10">
    <location>
        <begin position="1"/>
        <end position="53"/>
    </location>
</feature>
<dbReference type="InterPro" id="IPR045076">
    <property type="entry name" value="MutS"/>
</dbReference>
<dbReference type="PANTHER" id="PTHR11361:SF21">
    <property type="entry name" value="MUTS PROTEIN HOMOLOG 4"/>
    <property type="match status" value="1"/>
</dbReference>